<feature type="transmembrane region" description="Helical" evidence="6">
    <location>
        <begin position="268"/>
        <end position="284"/>
    </location>
</feature>
<dbReference type="Proteomes" id="UP000269499">
    <property type="component" value="Unassembled WGS sequence"/>
</dbReference>
<keyword evidence="5 6" id="KW-0472">Membrane</keyword>
<dbReference type="CDD" id="cd06581">
    <property type="entry name" value="TM_PBP1_LivM_like"/>
    <property type="match status" value="1"/>
</dbReference>
<dbReference type="InterPro" id="IPR043428">
    <property type="entry name" value="LivM-like"/>
</dbReference>
<feature type="non-terminal residue" evidence="7">
    <location>
        <position position="294"/>
    </location>
</feature>
<keyword evidence="4 6" id="KW-1133">Transmembrane helix</keyword>
<evidence type="ECO:0000256" key="2">
    <source>
        <dbReference type="ARBA" id="ARBA00022475"/>
    </source>
</evidence>
<feature type="transmembrane region" description="Helical" evidence="6">
    <location>
        <begin position="64"/>
        <end position="82"/>
    </location>
</feature>
<evidence type="ECO:0000256" key="1">
    <source>
        <dbReference type="ARBA" id="ARBA00004651"/>
    </source>
</evidence>
<evidence type="ECO:0000313" key="8">
    <source>
        <dbReference type="Proteomes" id="UP000269499"/>
    </source>
</evidence>
<comment type="subcellular location">
    <subcellularLocation>
        <location evidence="1">Cell membrane</location>
        <topology evidence="1">Multi-pass membrane protein</topology>
    </subcellularLocation>
</comment>
<feature type="transmembrane region" description="Helical" evidence="6">
    <location>
        <begin position="6"/>
        <end position="27"/>
    </location>
</feature>
<feature type="transmembrane region" description="Helical" evidence="6">
    <location>
        <begin position="39"/>
        <end position="58"/>
    </location>
</feature>
<evidence type="ECO:0000256" key="6">
    <source>
        <dbReference type="SAM" id="Phobius"/>
    </source>
</evidence>
<evidence type="ECO:0000256" key="4">
    <source>
        <dbReference type="ARBA" id="ARBA00022989"/>
    </source>
</evidence>
<keyword evidence="3 6" id="KW-0812">Transmembrane</keyword>
<evidence type="ECO:0000256" key="5">
    <source>
        <dbReference type="ARBA" id="ARBA00023136"/>
    </source>
</evidence>
<reference evidence="7 8" key="1">
    <citation type="submission" date="2018-06" db="EMBL/GenBank/DDBJ databases">
        <title>Extensive metabolic versatility and redundancy in microbially diverse, dynamic hydrothermal sediments.</title>
        <authorList>
            <person name="Dombrowski N."/>
            <person name="Teske A."/>
            <person name="Baker B.J."/>
        </authorList>
    </citation>
    <scope>NUCLEOTIDE SEQUENCE [LARGE SCALE GENOMIC DNA]</scope>
    <source>
        <strain evidence="7">B20_G2</strain>
    </source>
</reference>
<dbReference type="InterPro" id="IPR001851">
    <property type="entry name" value="ABC_transp_permease"/>
</dbReference>
<sequence length="294" mass="31933">MDLMSYVLDAVVFLAIYALLSVSLSLEYGFTGLANFGKVAFFAIGAYVSALLVVFYSIPMPLNVLIGAVASAVAGVVISIPALKLREDYLAIVTISFSEILRLYLLNEEAITGGAFGVRGIPPLFQFGNHGPQYLFLCTITVCIVLASTLIIIHKIVLSPFGRILRAIRDCEVAAEALGKSVAAFKSKTMALGSAIAGLAGGIYAHYLQYISPDMFMPMLTFNIWIMVMLGGRANIFGAVFGAALMVFFERSTRLLENFTGLPIEPHNLRMIVIGLLLVMFMIFKPQGAFEEFN</sequence>
<gene>
    <name evidence="7" type="ORF">DRJ26_03910</name>
</gene>
<feature type="transmembrane region" description="Helical" evidence="6">
    <location>
        <begin position="134"/>
        <end position="158"/>
    </location>
</feature>
<protein>
    <submittedName>
        <fullName evidence="7">Branched-chain amino acid ABC transporter permease</fullName>
    </submittedName>
</protein>
<feature type="transmembrane region" description="Helical" evidence="6">
    <location>
        <begin position="222"/>
        <end position="248"/>
    </location>
</feature>
<feature type="transmembrane region" description="Helical" evidence="6">
    <location>
        <begin position="190"/>
        <end position="210"/>
    </location>
</feature>
<comment type="caution">
    <text evidence="7">The sequence shown here is derived from an EMBL/GenBank/DDBJ whole genome shotgun (WGS) entry which is preliminary data.</text>
</comment>
<dbReference type="GO" id="GO:0015658">
    <property type="term" value="F:branched-chain amino acid transmembrane transporter activity"/>
    <property type="evidence" value="ECO:0007669"/>
    <property type="project" value="InterPro"/>
</dbReference>
<dbReference type="PANTHER" id="PTHR30482:SF10">
    <property type="entry name" value="HIGH-AFFINITY BRANCHED-CHAIN AMINO ACID TRANSPORT PROTEIN BRAE"/>
    <property type="match status" value="1"/>
</dbReference>
<dbReference type="Pfam" id="PF02653">
    <property type="entry name" value="BPD_transp_2"/>
    <property type="match status" value="1"/>
</dbReference>
<proteinExistence type="predicted"/>
<accession>A0A497F152</accession>
<evidence type="ECO:0000256" key="3">
    <source>
        <dbReference type="ARBA" id="ARBA00022692"/>
    </source>
</evidence>
<keyword evidence="2" id="KW-1003">Cell membrane</keyword>
<organism evidence="7 8">
    <name type="scientific">Thermoproteota archaeon</name>
    <dbReference type="NCBI Taxonomy" id="2056631"/>
    <lineage>
        <taxon>Archaea</taxon>
        <taxon>Thermoproteota</taxon>
    </lineage>
</organism>
<dbReference type="EMBL" id="QMRA01000085">
    <property type="protein sequence ID" value="RLE53031.1"/>
    <property type="molecule type" value="Genomic_DNA"/>
</dbReference>
<name>A0A497F152_9CREN</name>
<dbReference type="PANTHER" id="PTHR30482">
    <property type="entry name" value="HIGH-AFFINITY BRANCHED-CHAIN AMINO ACID TRANSPORT SYSTEM PERMEASE"/>
    <property type="match status" value="1"/>
</dbReference>
<dbReference type="AlphaFoldDB" id="A0A497F152"/>
<dbReference type="GO" id="GO:0005886">
    <property type="term" value="C:plasma membrane"/>
    <property type="evidence" value="ECO:0007669"/>
    <property type="project" value="UniProtKB-SubCell"/>
</dbReference>
<evidence type="ECO:0000313" key="7">
    <source>
        <dbReference type="EMBL" id="RLE53031.1"/>
    </source>
</evidence>